<dbReference type="PANTHER" id="PTHR11825">
    <property type="entry name" value="SUBGROUP IIII AMINOTRANSFERASE"/>
    <property type="match status" value="1"/>
</dbReference>
<dbReference type="PANTHER" id="PTHR11825:SF44">
    <property type="entry name" value="BRANCHED-CHAIN-AMINO-ACID AMINOTRANSFERASE"/>
    <property type="match status" value="1"/>
</dbReference>
<keyword evidence="8 16" id="KW-0808">Transferase</keyword>
<dbReference type="SUPFAM" id="SSF56752">
    <property type="entry name" value="D-aminoacid aminotransferase-like PLP-dependent enzymes"/>
    <property type="match status" value="1"/>
</dbReference>
<evidence type="ECO:0000256" key="4">
    <source>
        <dbReference type="ARBA" id="ARBA00005072"/>
    </source>
</evidence>
<evidence type="ECO:0000256" key="12">
    <source>
        <dbReference type="ARBA" id="ARBA00048798"/>
    </source>
</evidence>
<dbReference type="EC" id="2.6.1.42" evidence="16"/>
<evidence type="ECO:0000256" key="10">
    <source>
        <dbReference type="ARBA" id="ARBA00023304"/>
    </source>
</evidence>
<keyword evidence="6 16" id="KW-0032">Aminotransferase</keyword>
<evidence type="ECO:0000256" key="7">
    <source>
        <dbReference type="ARBA" id="ARBA00022605"/>
    </source>
</evidence>
<comment type="pathway">
    <text evidence="2 17">Amino-acid biosynthesis; L-isoleucine biosynthesis; L-isoleucine from 2-oxobutanoate: step 4/4.</text>
</comment>
<dbReference type="InterPro" id="IPR005786">
    <property type="entry name" value="B_amino_transII"/>
</dbReference>
<evidence type="ECO:0000256" key="9">
    <source>
        <dbReference type="ARBA" id="ARBA00022898"/>
    </source>
</evidence>
<organism evidence="18 19">
    <name type="scientific">Sporosarcina ureae</name>
    <dbReference type="NCBI Taxonomy" id="1571"/>
    <lineage>
        <taxon>Bacteria</taxon>
        <taxon>Bacillati</taxon>
        <taxon>Bacillota</taxon>
        <taxon>Bacilli</taxon>
        <taxon>Bacillales</taxon>
        <taxon>Caryophanaceae</taxon>
        <taxon>Sporosarcina</taxon>
    </lineage>
</organism>
<keyword evidence="19" id="KW-1185">Reference proteome</keyword>
<dbReference type="InterPro" id="IPR043132">
    <property type="entry name" value="BCAT-like_C"/>
</dbReference>
<dbReference type="NCBIfam" id="TIGR01123">
    <property type="entry name" value="ilvE_II"/>
    <property type="match status" value="1"/>
</dbReference>
<dbReference type="InterPro" id="IPR033939">
    <property type="entry name" value="BCAT_family"/>
</dbReference>
<keyword evidence="9 15" id="KW-0663">Pyridoxal phosphate</keyword>
<evidence type="ECO:0000256" key="16">
    <source>
        <dbReference type="RuleBase" id="RU004517"/>
    </source>
</evidence>
<evidence type="ECO:0000256" key="3">
    <source>
        <dbReference type="ARBA" id="ARBA00004931"/>
    </source>
</evidence>
<comment type="similarity">
    <text evidence="5 14">Belongs to the class-IV pyridoxal-phosphate-dependent aminotransferase family.</text>
</comment>
<evidence type="ECO:0000256" key="15">
    <source>
        <dbReference type="RuleBase" id="RU004516"/>
    </source>
</evidence>
<dbReference type="InterPro" id="IPR043131">
    <property type="entry name" value="BCAT-like_N"/>
</dbReference>
<protein>
    <recommendedName>
        <fullName evidence="16">Branched-chain-amino-acid aminotransferase</fullName>
        <ecNumber evidence="16">2.6.1.42</ecNumber>
    </recommendedName>
</protein>
<gene>
    <name evidence="18" type="ORF">SporoS204_16110</name>
</gene>
<dbReference type="CDD" id="cd01557">
    <property type="entry name" value="BCAT_beta_family"/>
    <property type="match status" value="1"/>
</dbReference>
<keyword evidence="7 16" id="KW-0028">Amino-acid biosynthesis</keyword>
<dbReference type="InterPro" id="IPR036038">
    <property type="entry name" value="Aminotransferase-like"/>
</dbReference>
<comment type="pathway">
    <text evidence="4 17">Amino-acid biosynthesis; L-leucine biosynthesis; L-leucine from 3-methyl-2-oxobutanoate: step 4/4.</text>
</comment>
<dbReference type="Gene3D" id="3.30.470.10">
    <property type="match status" value="1"/>
</dbReference>
<comment type="pathway">
    <text evidence="3 17">Amino-acid biosynthesis; L-valine biosynthesis; L-valine from pyruvate: step 4/4.</text>
</comment>
<name>A0ABM6JZ76_SPOUR</name>
<evidence type="ECO:0000256" key="8">
    <source>
        <dbReference type="ARBA" id="ARBA00022679"/>
    </source>
</evidence>
<comment type="cofactor">
    <cofactor evidence="1 15">
        <name>pyridoxal 5'-phosphate</name>
        <dbReference type="ChEBI" id="CHEBI:597326"/>
    </cofactor>
</comment>
<dbReference type="RefSeq" id="WP_029054637.1">
    <property type="nucleotide sequence ID" value="NZ_CP015108.1"/>
</dbReference>
<evidence type="ECO:0000256" key="6">
    <source>
        <dbReference type="ARBA" id="ARBA00022576"/>
    </source>
</evidence>
<evidence type="ECO:0000256" key="5">
    <source>
        <dbReference type="ARBA" id="ARBA00009320"/>
    </source>
</evidence>
<accession>A0ABM6JZ76</accession>
<keyword evidence="10 16" id="KW-0100">Branched-chain amino acid biosynthesis</keyword>
<dbReference type="Gene3D" id="3.20.10.10">
    <property type="entry name" value="D-amino Acid Aminotransferase, subunit A, domain 2"/>
    <property type="match status" value="1"/>
</dbReference>
<comment type="catalytic activity">
    <reaction evidence="12 16">
        <text>L-isoleucine + 2-oxoglutarate = (S)-3-methyl-2-oxopentanoate + L-glutamate</text>
        <dbReference type="Rhea" id="RHEA:24801"/>
        <dbReference type="ChEBI" id="CHEBI:16810"/>
        <dbReference type="ChEBI" id="CHEBI:29985"/>
        <dbReference type="ChEBI" id="CHEBI:35146"/>
        <dbReference type="ChEBI" id="CHEBI:58045"/>
        <dbReference type="EC" id="2.6.1.42"/>
    </reaction>
</comment>
<dbReference type="EMBL" id="CP015108">
    <property type="protein sequence ID" value="ARF15549.1"/>
    <property type="molecule type" value="Genomic_DNA"/>
</dbReference>
<evidence type="ECO:0000256" key="2">
    <source>
        <dbReference type="ARBA" id="ARBA00004824"/>
    </source>
</evidence>
<dbReference type="Pfam" id="PF01063">
    <property type="entry name" value="Aminotran_4"/>
    <property type="match status" value="1"/>
</dbReference>
<evidence type="ECO:0000313" key="19">
    <source>
        <dbReference type="Proteomes" id="UP000192486"/>
    </source>
</evidence>
<evidence type="ECO:0000256" key="11">
    <source>
        <dbReference type="ARBA" id="ARBA00048212"/>
    </source>
</evidence>
<dbReference type="GO" id="GO:0008483">
    <property type="term" value="F:transaminase activity"/>
    <property type="evidence" value="ECO:0007669"/>
    <property type="project" value="UniProtKB-KW"/>
</dbReference>
<dbReference type="PIRSF" id="PIRSF006468">
    <property type="entry name" value="BCAT1"/>
    <property type="match status" value="1"/>
</dbReference>
<evidence type="ECO:0000256" key="17">
    <source>
        <dbReference type="RuleBase" id="RU004519"/>
    </source>
</evidence>
<comment type="catalytic activity">
    <reaction evidence="13 16">
        <text>L-leucine + 2-oxoglutarate = 4-methyl-2-oxopentanoate + L-glutamate</text>
        <dbReference type="Rhea" id="RHEA:18321"/>
        <dbReference type="ChEBI" id="CHEBI:16810"/>
        <dbReference type="ChEBI" id="CHEBI:17865"/>
        <dbReference type="ChEBI" id="CHEBI:29985"/>
        <dbReference type="ChEBI" id="CHEBI:57427"/>
        <dbReference type="EC" id="2.6.1.42"/>
    </reaction>
</comment>
<reference evidence="18 19" key="1">
    <citation type="submission" date="2016-04" db="EMBL/GenBank/DDBJ databases">
        <title>Comparative Genomics and Epigenetics of Sporosarcina ureae.</title>
        <authorList>
            <person name="Oliver A.S."/>
            <person name="Cooper K.K."/>
        </authorList>
    </citation>
    <scope>NUCLEOTIDE SEQUENCE [LARGE SCALE GENOMIC DNA]</scope>
    <source>
        <strain evidence="18 19">S204</strain>
    </source>
</reference>
<evidence type="ECO:0000256" key="14">
    <source>
        <dbReference type="RuleBase" id="RU004106"/>
    </source>
</evidence>
<evidence type="ECO:0000256" key="1">
    <source>
        <dbReference type="ARBA" id="ARBA00001933"/>
    </source>
</evidence>
<dbReference type="InterPro" id="IPR001544">
    <property type="entry name" value="Aminotrans_IV"/>
</dbReference>
<evidence type="ECO:0000313" key="18">
    <source>
        <dbReference type="EMBL" id="ARF15549.1"/>
    </source>
</evidence>
<dbReference type="NCBIfam" id="NF009897">
    <property type="entry name" value="PRK13357.1"/>
    <property type="match status" value="1"/>
</dbReference>
<proteinExistence type="inferred from homology"/>
<comment type="catalytic activity">
    <reaction evidence="11 16">
        <text>L-valine + 2-oxoglutarate = 3-methyl-2-oxobutanoate + L-glutamate</text>
        <dbReference type="Rhea" id="RHEA:24813"/>
        <dbReference type="ChEBI" id="CHEBI:11851"/>
        <dbReference type="ChEBI" id="CHEBI:16810"/>
        <dbReference type="ChEBI" id="CHEBI:29985"/>
        <dbReference type="ChEBI" id="CHEBI:57762"/>
        <dbReference type="EC" id="2.6.1.42"/>
    </reaction>
</comment>
<evidence type="ECO:0000256" key="13">
    <source>
        <dbReference type="ARBA" id="ARBA00049229"/>
    </source>
</evidence>
<dbReference type="Proteomes" id="UP000192486">
    <property type="component" value="Chromosome"/>
</dbReference>
<dbReference type="InterPro" id="IPR018300">
    <property type="entry name" value="Aminotrans_IV_CS"/>
</dbReference>
<dbReference type="PROSITE" id="PS00770">
    <property type="entry name" value="AA_TRANSFER_CLASS_4"/>
    <property type="match status" value="1"/>
</dbReference>
<sequence length="359" mass="40202">MSTEKHILHYETSAPKDKPAADDPLAFGTIFTDHMFVMDYTDGTGWHDPRIEPYKPFLLDPAAIVLHYGQTVFEGLKAYLNEDKEVVLFRPEENMKRLNRSNDRLCMPMFDEKFVLSALKELISLDKDWIPDREGTSLYVRPFIFATQPYLGVAPSKTYRLMIILSPVGPYYKEGVNPVKIAVESQYVRAAVGGTGSAKTAGNYAGAMKAQEVAEAEGYSQVLWLDAKEHRYIEEVGAMNVFFKINGEIITPSLNGSILEGITRKSVIELLIDWDIPITERKVSIDEIMEANRAGTLEEAFGTGTAAVISPIGELFYDGEKCEINHNEIGELSLKLYETITGIQTGKVEDPYNWVVPVD</sequence>